<evidence type="ECO:0000256" key="3">
    <source>
        <dbReference type="ARBA" id="ARBA00022630"/>
    </source>
</evidence>
<keyword evidence="10" id="KW-1185">Reference proteome</keyword>
<feature type="domain" description="Nitroreductase" evidence="8">
    <location>
        <begin position="7"/>
        <end position="151"/>
    </location>
</feature>
<accession>A0A9E7BX64</accession>
<dbReference type="InterPro" id="IPR026021">
    <property type="entry name" value="YdjA-like"/>
</dbReference>
<evidence type="ECO:0000256" key="6">
    <source>
        <dbReference type="ARBA" id="ARBA00023002"/>
    </source>
</evidence>
<comment type="cofactor">
    <cofactor evidence="1">
        <name>FMN</name>
        <dbReference type="ChEBI" id="CHEBI:58210"/>
    </cofactor>
</comment>
<dbReference type="Gene3D" id="3.40.109.10">
    <property type="entry name" value="NADH Oxidase"/>
    <property type="match status" value="1"/>
</dbReference>
<evidence type="ECO:0000256" key="4">
    <source>
        <dbReference type="ARBA" id="ARBA00022643"/>
    </source>
</evidence>
<dbReference type="InterPro" id="IPR029479">
    <property type="entry name" value="Nitroreductase"/>
</dbReference>
<dbReference type="KEGG" id="sbae:DSM104329_00357"/>
<reference evidence="9" key="1">
    <citation type="journal article" date="2022" name="Int. J. Syst. Evol. Microbiol.">
        <title>Pseudomonas aegrilactucae sp. nov. and Pseudomonas morbosilactucae sp. nov., pathogens causing bacterial rot of lettuce in Japan.</title>
        <authorList>
            <person name="Sawada H."/>
            <person name="Fujikawa T."/>
            <person name="Satou M."/>
        </authorList>
    </citation>
    <scope>NUCLEOTIDE SEQUENCE</scope>
    <source>
        <strain evidence="9">0166_1</strain>
    </source>
</reference>
<organism evidence="9 10">
    <name type="scientific">Capillimicrobium parvum</name>
    <dbReference type="NCBI Taxonomy" id="2884022"/>
    <lineage>
        <taxon>Bacteria</taxon>
        <taxon>Bacillati</taxon>
        <taxon>Actinomycetota</taxon>
        <taxon>Thermoleophilia</taxon>
        <taxon>Solirubrobacterales</taxon>
        <taxon>Capillimicrobiaceae</taxon>
        <taxon>Capillimicrobium</taxon>
    </lineage>
</organism>
<evidence type="ECO:0000313" key="10">
    <source>
        <dbReference type="Proteomes" id="UP001162834"/>
    </source>
</evidence>
<evidence type="ECO:0000256" key="1">
    <source>
        <dbReference type="ARBA" id="ARBA00001917"/>
    </source>
</evidence>
<dbReference type="EMBL" id="CP087164">
    <property type="protein sequence ID" value="UGS33990.1"/>
    <property type="molecule type" value="Genomic_DNA"/>
</dbReference>
<dbReference type="InterPro" id="IPR000415">
    <property type="entry name" value="Nitroreductase-like"/>
</dbReference>
<keyword evidence="3" id="KW-0285">Flavoprotein</keyword>
<dbReference type="Pfam" id="PF00881">
    <property type="entry name" value="Nitroreductase"/>
    <property type="match status" value="1"/>
</dbReference>
<dbReference type="PANTHER" id="PTHR43821">
    <property type="entry name" value="NAD(P)H NITROREDUCTASE YDJA-RELATED"/>
    <property type="match status" value="1"/>
</dbReference>
<sequence>MDLEPAIRTRRTHKVYGPEPVAPETVAELVELARWAPNHHLTNPWRFRLLGRSALERLKAIAEEAKPGSAAKLDRAPTLVAVTVKRSGDAGQDREDLLATGVAAYIVLLAAHARGLAGYWRTVPVLDSPAGRAALGIGDDEEAVGLLYLGRPRQEQRVPERAGVEEIFTELD</sequence>
<evidence type="ECO:0000259" key="8">
    <source>
        <dbReference type="Pfam" id="PF00881"/>
    </source>
</evidence>
<proteinExistence type="inferred from homology"/>
<dbReference type="Proteomes" id="UP001162834">
    <property type="component" value="Chromosome"/>
</dbReference>
<evidence type="ECO:0000313" key="9">
    <source>
        <dbReference type="EMBL" id="UGS33990.1"/>
    </source>
</evidence>
<dbReference type="EC" id="1.-.-.-" evidence="9"/>
<name>A0A9E7BX64_9ACTN</name>
<comment type="similarity">
    <text evidence="2">Belongs to the nitroreductase family.</text>
</comment>
<keyword evidence="6 9" id="KW-0560">Oxidoreductase</keyword>
<keyword evidence="7" id="KW-0520">NAD</keyword>
<dbReference type="PANTHER" id="PTHR43821:SF1">
    <property type="entry name" value="NAD(P)H NITROREDUCTASE YDJA-RELATED"/>
    <property type="match status" value="1"/>
</dbReference>
<evidence type="ECO:0000256" key="5">
    <source>
        <dbReference type="ARBA" id="ARBA00022857"/>
    </source>
</evidence>
<dbReference type="RefSeq" id="WP_259313679.1">
    <property type="nucleotide sequence ID" value="NZ_CP087164.1"/>
</dbReference>
<protein>
    <submittedName>
        <fullName evidence="9">NAD(P)H nitroreductase YdjA</fullName>
        <ecNumber evidence="9">1.-.-.-</ecNumber>
    </submittedName>
</protein>
<gene>
    <name evidence="9" type="primary">ydjA</name>
    <name evidence="9" type="ORF">DSM104329_00357</name>
</gene>
<evidence type="ECO:0000256" key="2">
    <source>
        <dbReference type="ARBA" id="ARBA00007118"/>
    </source>
</evidence>
<dbReference type="SUPFAM" id="SSF55469">
    <property type="entry name" value="FMN-dependent nitroreductase-like"/>
    <property type="match status" value="1"/>
</dbReference>
<dbReference type="GO" id="GO:0016491">
    <property type="term" value="F:oxidoreductase activity"/>
    <property type="evidence" value="ECO:0007669"/>
    <property type="project" value="UniProtKB-KW"/>
</dbReference>
<dbReference type="CDD" id="cd02135">
    <property type="entry name" value="YdjA-like"/>
    <property type="match status" value="1"/>
</dbReference>
<dbReference type="AlphaFoldDB" id="A0A9E7BX64"/>
<keyword evidence="4" id="KW-0288">FMN</keyword>
<keyword evidence="5" id="KW-0521">NADP</keyword>
<dbReference type="InterPro" id="IPR052530">
    <property type="entry name" value="NAD(P)H_nitroreductase"/>
</dbReference>
<evidence type="ECO:0000256" key="7">
    <source>
        <dbReference type="ARBA" id="ARBA00023027"/>
    </source>
</evidence>